<dbReference type="PANTHER" id="PTHR11113:SF14">
    <property type="entry name" value="N-ACETYLGLUCOSAMINE-6-PHOSPHATE DEACETYLASE"/>
    <property type="match status" value="1"/>
</dbReference>
<evidence type="ECO:0000256" key="4">
    <source>
        <dbReference type="ARBA" id="ARBA00023277"/>
    </source>
</evidence>
<feature type="binding site" evidence="7">
    <location>
        <begin position="313"/>
        <end position="315"/>
    </location>
    <ligand>
        <name>substrate</name>
    </ligand>
</feature>
<dbReference type="SUPFAM" id="SSF51338">
    <property type="entry name" value="Composite domain of metallo-dependent hydrolases"/>
    <property type="match status" value="1"/>
</dbReference>
<sequence length="392" mass="40567">MQILRASKLFTSQRELSDAWLALSEGVVTGVGSGRIPAEYEDAPVTDLDDAILVPGYVDIHCHGGGGVSFGAVGEQGLIDAATILATHLRTGTTTMIASLVTNPIGQLADAVRTLGPLVADGTIAGVHLEGPWLSHAHKGAHDPQLLALPTPEDIAQIFDAAPGTVKMVTIAPELDGGMEAIADFVARGAIAAVGHTDVDYDLAGQAIDAGATNVTHLFNGMSPIHHREPGPIIKFLEDERIMVELIADGVHSHPAMVAHAAKVAGEDRVILVTDAMAAACMSDGDYLLGALTVEVRSGVARLQSQGAELGSIAGSTLTMERAVQFCVQEAGLSLRAALAAATRVPAAALGRTDIGHLEPGATADIVVLQPDLTVARVYQRGQLTVDNSPEN</sequence>
<organism evidence="10">
    <name type="scientific">Jonesiaceae bacterium BS-20</name>
    <dbReference type="NCBI Taxonomy" id="3120821"/>
    <lineage>
        <taxon>Bacteria</taxon>
        <taxon>Bacillati</taxon>
        <taxon>Actinomycetota</taxon>
        <taxon>Actinomycetes</taxon>
        <taxon>Micrococcales</taxon>
        <taxon>Jonesiaceae</taxon>
    </lineage>
</organism>
<feature type="binding site" evidence="8">
    <location>
        <position position="196"/>
    </location>
    <ligand>
        <name>Zn(2+)</name>
        <dbReference type="ChEBI" id="CHEBI:29105"/>
    </ligand>
</feature>
<dbReference type="GO" id="GO:0006046">
    <property type="term" value="P:N-acetylglucosamine catabolic process"/>
    <property type="evidence" value="ECO:0007669"/>
    <property type="project" value="TreeGrafter"/>
</dbReference>
<dbReference type="NCBIfam" id="TIGR00221">
    <property type="entry name" value="nagA"/>
    <property type="match status" value="1"/>
</dbReference>
<feature type="binding site" evidence="8">
    <location>
        <position position="217"/>
    </location>
    <ligand>
        <name>Zn(2+)</name>
        <dbReference type="ChEBI" id="CHEBI:29105"/>
    </ligand>
</feature>
<dbReference type="Pfam" id="PF01979">
    <property type="entry name" value="Amidohydro_1"/>
    <property type="match status" value="1"/>
</dbReference>
<gene>
    <name evidence="10" type="primary">nagA</name>
    <name evidence="10" type="ORF">V5R04_13005</name>
</gene>
<feature type="binding site" evidence="7">
    <location>
        <position position="228"/>
    </location>
    <ligand>
        <name>substrate</name>
    </ligand>
</feature>
<feature type="active site" description="Proton donor/acceptor" evidence="6">
    <location>
        <position position="275"/>
    </location>
</feature>
<feature type="binding site" evidence="7">
    <location>
        <position position="141"/>
    </location>
    <ligand>
        <name>substrate</name>
    </ligand>
</feature>
<feature type="binding site" evidence="7">
    <location>
        <begin position="220"/>
        <end position="221"/>
    </location>
    <ligand>
        <name>substrate</name>
    </ligand>
</feature>
<dbReference type="InterPro" id="IPR032466">
    <property type="entry name" value="Metal_Hydrolase"/>
</dbReference>
<evidence type="ECO:0000256" key="7">
    <source>
        <dbReference type="PIRSR" id="PIRSR038994-2"/>
    </source>
</evidence>
<comment type="cofactor">
    <cofactor evidence="8">
        <name>a divalent metal cation</name>
        <dbReference type="ChEBI" id="CHEBI:60240"/>
    </cofactor>
    <text evidence="8">Binds 1 divalent metal cation per subunit.</text>
</comment>
<dbReference type="GO" id="GO:0046872">
    <property type="term" value="F:metal ion binding"/>
    <property type="evidence" value="ECO:0007669"/>
    <property type="project" value="UniProtKB-KW"/>
</dbReference>
<feature type="domain" description="Amidohydrolase-related" evidence="9">
    <location>
        <begin position="52"/>
        <end position="383"/>
    </location>
</feature>
<reference evidence="10" key="1">
    <citation type="submission" date="2024-02" db="EMBL/GenBank/DDBJ databases">
        <title>Tomenella chthoni gen. nov. sp. nov., a member of the family Jonesiaceae isolated from bat guano.</title>
        <authorList>
            <person name="Miller S.L."/>
            <person name="King J."/>
            <person name="Sankaranarayanan K."/>
            <person name="Lawson P.A."/>
        </authorList>
    </citation>
    <scope>NUCLEOTIDE SEQUENCE</scope>
    <source>
        <strain evidence="10">BS-20</strain>
    </source>
</reference>
<dbReference type="Gene3D" id="2.30.40.10">
    <property type="entry name" value="Urease, subunit C, domain 1"/>
    <property type="match status" value="1"/>
</dbReference>
<dbReference type="PIRSF" id="PIRSF038994">
    <property type="entry name" value="NagA"/>
    <property type="match status" value="1"/>
</dbReference>
<keyword evidence="2 8" id="KW-0479">Metal-binding</keyword>
<accession>A0AAU7DVS7</accession>
<dbReference type="InterPro" id="IPR006680">
    <property type="entry name" value="Amidohydro-rel"/>
</dbReference>
<keyword evidence="4 5" id="KW-0119">Carbohydrate metabolism</keyword>
<evidence type="ECO:0000256" key="3">
    <source>
        <dbReference type="ARBA" id="ARBA00022801"/>
    </source>
</evidence>
<dbReference type="Gene3D" id="3.20.20.140">
    <property type="entry name" value="Metal-dependent hydrolases"/>
    <property type="match status" value="1"/>
</dbReference>
<proteinExistence type="inferred from homology"/>
<dbReference type="InterPro" id="IPR011059">
    <property type="entry name" value="Metal-dep_hydrolase_composite"/>
</dbReference>
<name>A0AAU7DVS7_9MICO</name>
<protein>
    <submittedName>
        <fullName evidence="10">N-acetylglucosamine-6-phosphate deacetylase</fullName>
        <ecNumber evidence="10">3.5.1.25</ecNumber>
    </submittedName>
</protein>
<evidence type="ECO:0000256" key="2">
    <source>
        <dbReference type="ARBA" id="ARBA00022723"/>
    </source>
</evidence>
<feature type="binding site" evidence="7">
    <location>
        <position position="252"/>
    </location>
    <ligand>
        <name>substrate</name>
    </ligand>
</feature>
<dbReference type="AlphaFoldDB" id="A0AAU7DVS7"/>
<evidence type="ECO:0000256" key="5">
    <source>
        <dbReference type="PIRNR" id="PIRNR038994"/>
    </source>
</evidence>
<evidence type="ECO:0000259" key="9">
    <source>
        <dbReference type="Pfam" id="PF01979"/>
    </source>
</evidence>
<evidence type="ECO:0000256" key="1">
    <source>
        <dbReference type="ARBA" id="ARBA00010716"/>
    </source>
</evidence>
<dbReference type="CDD" id="cd00854">
    <property type="entry name" value="NagA"/>
    <property type="match status" value="1"/>
</dbReference>
<dbReference type="PANTHER" id="PTHR11113">
    <property type="entry name" value="N-ACETYLGLUCOSAMINE-6-PHOSPHATE DEACETYLASE"/>
    <property type="match status" value="1"/>
</dbReference>
<keyword evidence="3 5" id="KW-0378">Hydrolase</keyword>
<comment type="similarity">
    <text evidence="1 5">Belongs to the metallo-dependent hydrolases superfamily. NagA family.</text>
</comment>
<evidence type="ECO:0000256" key="6">
    <source>
        <dbReference type="PIRSR" id="PIRSR038994-1"/>
    </source>
</evidence>
<evidence type="ECO:0000313" key="10">
    <source>
        <dbReference type="EMBL" id="XBH21122.1"/>
    </source>
</evidence>
<evidence type="ECO:0000256" key="8">
    <source>
        <dbReference type="PIRSR" id="PIRSR038994-3"/>
    </source>
</evidence>
<dbReference type="GO" id="GO:0008448">
    <property type="term" value="F:N-acetylglucosamine-6-phosphate deacetylase activity"/>
    <property type="evidence" value="ECO:0007669"/>
    <property type="project" value="UniProtKB-EC"/>
</dbReference>
<dbReference type="EC" id="3.5.1.25" evidence="10"/>
<feature type="binding site" evidence="8">
    <location>
        <position position="130"/>
    </location>
    <ligand>
        <name>Zn(2+)</name>
        <dbReference type="ChEBI" id="CHEBI:29105"/>
    </ligand>
</feature>
<dbReference type="InterPro" id="IPR003764">
    <property type="entry name" value="GlcNAc_6-P_deAcase"/>
</dbReference>
<dbReference type="SUPFAM" id="SSF51556">
    <property type="entry name" value="Metallo-dependent hydrolases"/>
    <property type="match status" value="1"/>
</dbReference>
<dbReference type="EMBL" id="CP146203">
    <property type="protein sequence ID" value="XBH21122.1"/>
    <property type="molecule type" value="Genomic_DNA"/>
</dbReference>